<dbReference type="SUPFAM" id="SSF52047">
    <property type="entry name" value="RNI-like"/>
    <property type="match status" value="1"/>
</dbReference>
<dbReference type="InterPro" id="IPR032675">
    <property type="entry name" value="LRR_dom_sf"/>
</dbReference>
<dbReference type="AlphaFoldDB" id="A0A1Y1W893"/>
<dbReference type="Gene3D" id="3.80.10.10">
    <property type="entry name" value="Ribonuclease Inhibitor"/>
    <property type="match status" value="1"/>
</dbReference>
<evidence type="ECO:0000313" key="2">
    <source>
        <dbReference type="Proteomes" id="UP000193922"/>
    </source>
</evidence>
<evidence type="ECO:0000313" key="1">
    <source>
        <dbReference type="EMBL" id="ORX69456.1"/>
    </source>
</evidence>
<comment type="caution">
    <text evidence="1">The sequence shown here is derived from an EMBL/GenBank/DDBJ whole genome shotgun (WGS) entry which is preliminary data.</text>
</comment>
<reference evidence="1 2" key="1">
    <citation type="submission" date="2016-07" db="EMBL/GenBank/DDBJ databases">
        <title>Pervasive Adenine N6-methylation of Active Genes in Fungi.</title>
        <authorList>
            <consortium name="DOE Joint Genome Institute"/>
            <person name="Mondo S.J."/>
            <person name="Dannebaum R.O."/>
            <person name="Kuo R.C."/>
            <person name="Labutti K."/>
            <person name="Haridas S."/>
            <person name="Kuo A."/>
            <person name="Salamov A."/>
            <person name="Ahrendt S.R."/>
            <person name="Lipzen A."/>
            <person name="Sullivan W."/>
            <person name="Andreopoulos W.B."/>
            <person name="Clum A."/>
            <person name="Lindquist E."/>
            <person name="Daum C."/>
            <person name="Ramamoorthy G.K."/>
            <person name="Gryganskyi A."/>
            <person name="Culley D."/>
            <person name="Magnuson J.K."/>
            <person name="James T.Y."/>
            <person name="O'Malley M.A."/>
            <person name="Stajich J.E."/>
            <person name="Spatafora J.W."/>
            <person name="Visel A."/>
            <person name="Grigoriev I.V."/>
        </authorList>
    </citation>
    <scope>NUCLEOTIDE SEQUENCE [LARGE SCALE GENOMIC DNA]</scope>
    <source>
        <strain evidence="1 2">ATCC 12442</strain>
    </source>
</reference>
<dbReference type="RefSeq" id="XP_040743144.1">
    <property type="nucleotide sequence ID" value="XM_040887604.1"/>
</dbReference>
<keyword evidence="2" id="KW-1185">Reference proteome</keyword>
<gene>
    <name evidence="1" type="ORF">DL89DRAFT_267674</name>
</gene>
<proteinExistence type="predicted"/>
<accession>A0A1Y1W893</accession>
<protein>
    <recommendedName>
        <fullName evidence="3">F-box domain-containing protein</fullName>
    </recommendedName>
</protein>
<name>A0A1Y1W893_9FUNG</name>
<organism evidence="1 2">
    <name type="scientific">Linderina pennispora</name>
    <dbReference type="NCBI Taxonomy" id="61395"/>
    <lineage>
        <taxon>Eukaryota</taxon>
        <taxon>Fungi</taxon>
        <taxon>Fungi incertae sedis</taxon>
        <taxon>Zoopagomycota</taxon>
        <taxon>Kickxellomycotina</taxon>
        <taxon>Kickxellomycetes</taxon>
        <taxon>Kickxellales</taxon>
        <taxon>Kickxellaceae</taxon>
        <taxon>Linderina</taxon>
    </lineage>
</organism>
<dbReference type="Proteomes" id="UP000193922">
    <property type="component" value="Unassembled WGS sequence"/>
</dbReference>
<sequence length="549" mass="61365">MDLKLSSAQNALPSILSLIFDRIKYGKKLKNEWERLDQIRKTGGAESLRSIAQVCRSWRTAALPYFYENAVTLLEPVLGTSAYYPRVVYPDLSMAAAGGHSQLVRSAHFRLSLDHIIDGTSTHLLDAGALSTATFPNVTELVLDLYSSDDIPQGNHSAKVGSFIERIRQLFPNAQDSSLVVRSGSWIDYEYICRNLMGIIAPAPRTLIFRDLANEDAVLRGGFSTGIQRMHLETHHSTECPIVHSNRDTVEELVLRIAPYYGEDMTEGNISDSLESLFSYTYPKLTSLSIETGQDMEGRFSLPDINPFPSLTTLSLNTYCGFDIGVIVDSVGENLTSLTLYLTDHLFKSLCGRVFPSLACVRIRETAIASGRYGIGDVVEAAHLPFLIAPNAEHIENYYHSLPFHRSLQSFIPQNHSNPQLRHLIVRKVMPTLGRFQQILACFPGLTRIGIYGVRADEGYDPTRSDSDISRLLTELPIFSTSLRRIDLQLWRNIGPHLVVAIAKLPLLRMVTIGAASNTLSQYRKEIGKPIYDEYRDSLSRPIFCSKAH</sequence>
<dbReference type="EMBL" id="MCFD01000007">
    <property type="protein sequence ID" value="ORX69456.1"/>
    <property type="molecule type" value="Genomic_DNA"/>
</dbReference>
<evidence type="ECO:0008006" key="3">
    <source>
        <dbReference type="Google" id="ProtNLM"/>
    </source>
</evidence>
<dbReference type="GeneID" id="63804252"/>